<dbReference type="Pfam" id="PF00425">
    <property type="entry name" value="Chorismate_bind"/>
    <property type="match status" value="1"/>
</dbReference>
<comment type="function">
    <text evidence="13 15">Part of a heterotetrameric complex that catalyzes the two-step biosynthesis of anthranilate, an intermediate in the biosynthesis of L-tryptophan. In the first step, the glutamine-binding beta subunit (TrpG) of anthranilate synthase (AS) provides the glutamine amidotransferase activity which generates ammonia as a substrate that, along with chorismate, is used in the second step, catalyzed by the large alpha subunit of AS (TrpE) to produce anthranilate. In the absence of TrpG, TrpE can synthesize anthranilate directly from chorismate and high concentrations of ammonia.</text>
</comment>
<dbReference type="PANTHER" id="PTHR11236">
    <property type="entry name" value="AMINOBENZOATE/ANTHRANILATE SYNTHASE"/>
    <property type="match status" value="1"/>
</dbReference>
<evidence type="ECO:0000259" key="16">
    <source>
        <dbReference type="Pfam" id="PF00425"/>
    </source>
</evidence>
<evidence type="ECO:0000256" key="2">
    <source>
        <dbReference type="ARBA" id="ARBA00004873"/>
    </source>
</evidence>
<comment type="cofactor">
    <cofactor evidence="1 15">
        <name>Mg(2+)</name>
        <dbReference type="ChEBI" id="CHEBI:18420"/>
    </cofactor>
</comment>
<dbReference type="Gene3D" id="3.60.120.10">
    <property type="entry name" value="Anthranilate synthase"/>
    <property type="match status" value="1"/>
</dbReference>
<accession>A0A285NAR0</accession>
<evidence type="ECO:0000256" key="7">
    <source>
        <dbReference type="ARBA" id="ARBA00022605"/>
    </source>
</evidence>
<dbReference type="Pfam" id="PF04715">
    <property type="entry name" value="Anth_synt_I_N"/>
    <property type="match status" value="1"/>
</dbReference>
<evidence type="ECO:0000313" key="18">
    <source>
        <dbReference type="EMBL" id="SNZ06520.1"/>
    </source>
</evidence>
<dbReference type="InterPro" id="IPR015890">
    <property type="entry name" value="Chorismate_C"/>
</dbReference>
<comment type="catalytic activity">
    <reaction evidence="14 15">
        <text>chorismate + L-glutamine = anthranilate + pyruvate + L-glutamate + H(+)</text>
        <dbReference type="Rhea" id="RHEA:21732"/>
        <dbReference type="ChEBI" id="CHEBI:15361"/>
        <dbReference type="ChEBI" id="CHEBI:15378"/>
        <dbReference type="ChEBI" id="CHEBI:16567"/>
        <dbReference type="ChEBI" id="CHEBI:29748"/>
        <dbReference type="ChEBI" id="CHEBI:29985"/>
        <dbReference type="ChEBI" id="CHEBI:58359"/>
        <dbReference type="EC" id="4.1.3.27"/>
    </reaction>
</comment>
<evidence type="ECO:0000256" key="12">
    <source>
        <dbReference type="ARBA" id="ARBA00023239"/>
    </source>
</evidence>
<comment type="similarity">
    <text evidence="3 15">Belongs to the anthranilate synthase component I family.</text>
</comment>
<protein>
    <recommendedName>
        <fullName evidence="6 15">Anthranilate synthase component 1</fullName>
        <ecNumber evidence="5 15">4.1.3.27</ecNumber>
    </recommendedName>
</protein>
<organism evidence="18 19">
    <name type="scientific">Persephonella hydrogeniphila</name>
    <dbReference type="NCBI Taxonomy" id="198703"/>
    <lineage>
        <taxon>Bacteria</taxon>
        <taxon>Pseudomonadati</taxon>
        <taxon>Aquificota</taxon>
        <taxon>Aquificia</taxon>
        <taxon>Aquificales</taxon>
        <taxon>Hydrogenothermaceae</taxon>
        <taxon>Persephonella</taxon>
    </lineage>
</organism>
<dbReference type="GO" id="GO:0046872">
    <property type="term" value="F:metal ion binding"/>
    <property type="evidence" value="ECO:0007669"/>
    <property type="project" value="UniProtKB-KW"/>
</dbReference>
<gene>
    <name evidence="15" type="primary">trpE</name>
    <name evidence="18" type="ORF">SAMN06265182_0705</name>
</gene>
<evidence type="ECO:0000256" key="8">
    <source>
        <dbReference type="ARBA" id="ARBA00022723"/>
    </source>
</evidence>
<evidence type="ECO:0000256" key="5">
    <source>
        <dbReference type="ARBA" id="ARBA00012266"/>
    </source>
</evidence>
<sequence length="496" mass="56658">MSVNLSLDEFKKLARDYNVIPVYKEILSDIDTPLSVFQKIYSPERFSFLFESVEQGNNIGRYSFIGSSLPVYIKTKGRFAEFYNNGQILCKNTSDPIDELKNHLKNFKPAKFENLPPFWGGFVGYVAYDVVHFYEPIPDSKPDILKLPDIFFFLSDEVIAFDNINKTIKIIVSAVLEKEDDTEEKYNETIRRINQIEEKLCREIRLSRIPVIDIKDVKISQWKSNFKKEEFLKAVEKCKFYIKEGDIIQVVISQRFHKKLKTDPINVYRSVRSINPSPYLFYLDFRDIKLIGSSPEILVSVKNGKILTKPIAGTRPRGKTPEEDEKLALELLRDEKERAEHLMLVDLARNDVGKVAKSGTVKVDRFMYIENYSHVMHIVSDVSGILREEMHPLDVLKSVFPVGTVSGAPKVRAMQIIEELEPEKRGPYAGAVGYVSFDGNIDTAIAIRTAIVRKDDIYIQAGAGIVADSIPEKEYEETVNKAKAMMKAVEMAENAQ</sequence>
<dbReference type="SUPFAM" id="SSF56322">
    <property type="entry name" value="ADC synthase"/>
    <property type="match status" value="1"/>
</dbReference>
<comment type="subunit">
    <text evidence="4 15">Heterotetramer consisting of two non-identical subunits: a beta subunit (TrpG) and a large alpha subunit (TrpE).</text>
</comment>
<evidence type="ECO:0000256" key="14">
    <source>
        <dbReference type="ARBA" id="ARBA00047683"/>
    </source>
</evidence>
<dbReference type="GO" id="GO:0004049">
    <property type="term" value="F:anthranilate synthase activity"/>
    <property type="evidence" value="ECO:0007669"/>
    <property type="project" value="UniProtKB-EC"/>
</dbReference>
<keyword evidence="19" id="KW-1185">Reference proteome</keyword>
<evidence type="ECO:0000256" key="6">
    <source>
        <dbReference type="ARBA" id="ARBA00020653"/>
    </source>
</evidence>
<dbReference type="InterPro" id="IPR005256">
    <property type="entry name" value="Anth_synth_I_PabB"/>
</dbReference>
<dbReference type="PANTHER" id="PTHR11236:SF48">
    <property type="entry name" value="ISOCHORISMATE SYNTHASE MENF"/>
    <property type="match status" value="1"/>
</dbReference>
<dbReference type="AlphaFoldDB" id="A0A285NAR0"/>
<comment type="pathway">
    <text evidence="2 15">Amino-acid biosynthesis; L-tryptophan biosynthesis; L-tryptophan from chorismate: step 1/5.</text>
</comment>
<evidence type="ECO:0000313" key="19">
    <source>
        <dbReference type="Proteomes" id="UP000219036"/>
    </source>
</evidence>
<dbReference type="EMBL" id="OBEI01000002">
    <property type="protein sequence ID" value="SNZ06520.1"/>
    <property type="molecule type" value="Genomic_DNA"/>
</dbReference>
<keyword evidence="11 15" id="KW-0057">Aromatic amino acid biosynthesis</keyword>
<name>A0A285NAR0_9AQUI</name>
<evidence type="ECO:0000256" key="9">
    <source>
        <dbReference type="ARBA" id="ARBA00022822"/>
    </source>
</evidence>
<dbReference type="EC" id="4.1.3.27" evidence="5 15"/>
<dbReference type="UniPathway" id="UPA00035">
    <property type="reaction ID" value="UER00040"/>
</dbReference>
<dbReference type="OrthoDB" id="9803598at2"/>
<proteinExistence type="inferred from homology"/>
<dbReference type="RefSeq" id="WP_096999887.1">
    <property type="nucleotide sequence ID" value="NZ_OBEI01000002.1"/>
</dbReference>
<feature type="domain" description="Chorismate-utilising enzyme C-terminal" evidence="16">
    <location>
        <begin position="228"/>
        <end position="481"/>
    </location>
</feature>
<evidence type="ECO:0000256" key="10">
    <source>
        <dbReference type="ARBA" id="ARBA00022842"/>
    </source>
</evidence>
<dbReference type="NCBIfam" id="TIGR00564">
    <property type="entry name" value="trpE_most"/>
    <property type="match status" value="1"/>
</dbReference>
<dbReference type="InterPro" id="IPR006805">
    <property type="entry name" value="Anth_synth_I_N"/>
</dbReference>
<evidence type="ECO:0000256" key="13">
    <source>
        <dbReference type="ARBA" id="ARBA00025634"/>
    </source>
</evidence>
<reference evidence="19" key="1">
    <citation type="submission" date="2017-09" db="EMBL/GenBank/DDBJ databases">
        <authorList>
            <person name="Varghese N."/>
            <person name="Submissions S."/>
        </authorList>
    </citation>
    <scope>NUCLEOTIDE SEQUENCE [LARGE SCALE GENOMIC DNA]</scope>
    <source>
        <strain evidence="19">DSM 15103</strain>
    </source>
</reference>
<keyword evidence="10 15" id="KW-0460">Magnesium</keyword>
<dbReference type="Proteomes" id="UP000219036">
    <property type="component" value="Unassembled WGS sequence"/>
</dbReference>
<keyword evidence="7 15" id="KW-0028">Amino-acid biosynthesis</keyword>
<evidence type="ECO:0000256" key="15">
    <source>
        <dbReference type="RuleBase" id="RU364045"/>
    </source>
</evidence>
<keyword evidence="12 15" id="KW-0456">Lyase</keyword>
<keyword evidence="9 15" id="KW-0822">Tryptophan biosynthesis</keyword>
<feature type="domain" description="Anthranilate synthase component I N-terminal" evidence="17">
    <location>
        <begin position="29"/>
        <end position="168"/>
    </location>
</feature>
<evidence type="ECO:0000256" key="4">
    <source>
        <dbReference type="ARBA" id="ARBA00011575"/>
    </source>
</evidence>
<dbReference type="GO" id="GO:0000162">
    <property type="term" value="P:L-tryptophan biosynthetic process"/>
    <property type="evidence" value="ECO:0007669"/>
    <property type="project" value="UniProtKB-UniPathway"/>
</dbReference>
<evidence type="ECO:0000259" key="17">
    <source>
        <dbReference type="Pfam" id="PF04715"/>
    </source>
</evidence>
<dbReference type="InterPro" id="IPR019999">
    <property type="entry name" value="Anth_synth_I-like"/>
</dbReference>
<keyword evidence="8 15" id="KW-0479">Metal-binding</keyword>
<evidence type="ECO:0000256" key="11">
    <source>
        <dbReference type="ARBA" id="ARBA00023141"/>
    </source>
</evidence>
<dbReference type="InterPro" id="IPR005801">
    <property type="entry name" value="ADC_synthase"/>
</dbReference>
<evidence type="ECO:0000256" key="3">
    <source>
        <dbReference type="ARBA" id="ARBA00009562"/>
    </source>
</evidence>
<evidence type="ECO:0000256" key="1">
    <source>
        <dbReference type="ARBA" id="ARBA00001946"/>
    </source>
</evidence>
<dbReference type="PRINTS" id="PR00095">
    <property type="entry name" value="ANTSNTHASEI"/>
</dbReference>